<dbReference type="PANTHER" id="PTHR21427">
    <property type="entry name" value="UBIQUINONE BIOSYNTHESIS PROTEIN COQ9, MITOCHONDRIAL"/>
    <property type="match status" value="1"/>
</dbReference>
<keyword evidence="11" id="KW-1185">Reference proteome</keyword>
<dbReference type="Proteomes" id="UP000729913">
    <property type="component" value="Unassembled WGS sequence"/>
</dbReference>
<keyword evidence="7 8" id="KW-0496">Mitochondrion</keyword>
<evidence type="ECO:0000256" key="6">
    <source>
        <dbReference type="ARBA" id="ARBA00023121"/>
    </source>
</evidence>
<reference evidence="10" key="1">
    <citation type="submission" date="2020-03" db="EMBL/GenBank/DDBJ databases">
        <authorList>
            <person name="Chebbi M.A."/>
            <person name="Drezen J.M."/>
        </authorList>
    </citation>
    <scope>NUCLEOTIDE SEQUENCE</scope>
    <source>
        <tissue evidence="10">Whole body</tissue>
    </source>
</reference>
<evidence type="ECO:0000259" key="9">
    <source>
        <dbReference type="Pfam" id="PF08511"/>
    </source>
</evidence>
<protein>
    <recommendedName>
        <fullName evidence="8">Ubiquinone biosynthesis protein</fullName>
    </recommendedName>
</protein>
<dbReference type="UniPathway" id="UPA00232"/>
<comment type="pathway">
    <text evidence="2 8">Cofactor biosynthesis; ubiquinone biosynthesis.</text>
</comment>
<organism evidence="10 11">
    <name type="scientific">Cotesia typhae</name>
    <dbReference type="NCBI Taxonomy" id="2053667"/>
    <lineage>
        <taxon>Eukaryota</taxon>
        <taxon>Metazoa</taxon>
        <taxon>Ecdysozoa</taxon>
        <taxon>Arthropoda</taxon>
        <taxon>Hexapoda</taxon>
        <taxon>Insecta</taxon>
        <taxon>Pterygota</taxon>
        <taxon>Neoptera</taxon>
        <taxon>Endopterygota</taxon>
        <taxon>Hymenoptera</taxon>
        <taxon>Apocrita</taxon>
        <taxon>Ichneumonoidea</taxon>
        <taxon>Braconidae</taxon>
        <taxon>Microgastrinae</taxon>
        <taxon>Cotesia</taxon>
    </lineage>
</organism>
<dbReference type="AlphaFoldDB" id="A0A8J5R7M4"/>
<dbReference type="GO" id="GO:0006744">
    <property type="term" value="P:ubiquinone biosynthetic process"/>
    <property type="evidence" value="ECO:0007669"/>
    <property type="project" value="UniProtKB-UniRule"/>
</dbReference>
<dbReference type="InterPro" id="IPR013718">
    <property type="entry name" value="COQ9_C"/>
</dbReference>
<keyword evidence="5" id="KW-0809">Transit peptide</keyword>
<comment type="similarity">
    <text evidence="3 8">Belongs to the COQ9 family.</text>
</comment>
<dbReference type="Pfam" id="PF08511">
    <property type="entry name" value="COQ9"/>
    <property type="match status" value="1"/>
</dbReference>
<dbReference type="EMBL" id="JAAOIC020000024">
    <property type="protein sequence ID" value="KAG8040049.1"/>
    <property type="molecule type" value="Genomic_DNA"/>
</dbReference>
<evidence type="ECO:0000313" key="10">
    <source>
        <dbReference type="EMBL" id="KAG8040049.1"/>
    </source>
</evidence>
<sequence length="89" mass="10509">MRFNWYTRRIVLAGIYKTTELFLLQDSSENNQQTWEFLERRIQDAYQIYSLLNVASDLPPPDRVINRATEATTAVFVTARNILGLNWNR</sequence>
<dbReference type="PANTHER" id="PTHR21427:SF19">
    <property type="entry name" value="UBIQUINONE BIOSYNTHESIS PROTEIN COQ9, MITOCHONDRIAL"/>
    <property type="match status" value="1"/>
</dbReference>
<proteinExistence type="inferred from homology"/>
<reference evidence="10" key="2">
    <citation type="submission" date="2021-04" db="EMBL/GenBank/DDBJ databases">
        <title>Genome-wide patterns of bracovirus chromosomal integration into multiple host tissues during parasitism.</title>
        <authorList>
            <person name="Chebbi M.A.C."/>
        </authorList>
    </citation>
    <scope>NUCLEOTIDE SEQUENCE</scope>
    <source>
        <tissue evidence="10">Whole body</tissue>
    </source>
</reference>
<dbReference type="OrthoDB" id="619536at2759"/>
<keyword evidence="6 8" id="KW-0446">Lipid-binding</keyword>
<evidence type="ECO:0000256" key="7">
    <source>
        <dbReference type="ARBA" id="ARBA00023128"/>
    </source>
</evidence>
<evidence type="ECO:0000256" key="5">
    <source>
        <dbReference type="ARBA" id="ARBA00022946"/>
    </source>
</evidence>
<gene>
    <name evidence="10" type="ORF">G9C98_001165</name>
</gene>
<evidence type="ECO:0000256" key="3">
    <source>
        <dbReference type="ARBA" id="ARBA00010766"/>
    </source>
</evidence>
<feature type="domain" description="COQ9 C-terminal" evidence="9">
    <location>
        <begin position="3"/>
        <end position="47"/>
    </location>
</feature>
<dbReference type="InterPro" id="IPR012762">
    <property type="entry name" value="Ubiq_biosynth_COQ9"/>
</dbReference>
<dbReference type="GO" id="GO:0005743">
    <property type="term" value="C:mitochondrial inner membrane"/>
    <property type="evidence" value="ECO:0007669"/>
    <property type="project" value="TreeGrafter"/>
</dbReference>
<evidence type="ECO:0000256" key="4">
    <source>
        <dbReference type="ARBA" id="ARBA00022688"/>
    </source>
</evidence>
<evidence type="ECO:0000256" key="8">
    <source>
        <dbReference type="RuleBase" id="RU366063"/>
    </source>
</evidence>
<name>A0A8J5R7M4_9HYME</name>
<keyword evidence="4 8" id="KW-0831">Ubiquinone biosynthesis</keyword>
<evidence type="ECO:0000256" key="1">
    <source>
        <dbReference type="ARBA" id="ARBA00004173"/>
    </source>
</evidence>
<accession>A0A8J5R7M4</accession>
<comment type="subcellular location">
    <subcellularLocation>
        <location evidence="1 8">Mitochondrion</location>
    </subcellularLocation>
</comment>
<comment type="caution">
    <text evidence="10">The sequence shown here is derived from an EMBL/GenBank/DDBJ whole genome shotgun (WGS) entry which is preliminary data.</text>
</comment>
<evidence type="ECO:0000256" key="2">
    <source>
        <dbReference type="ARBA" id="ARBA00004749"/>
    </source>
</evidence>
<evidence type="ECO:0000313" key="11">
    <source>
        <dbReference type="Proteomes" id="UP000729913"/>
    </source>
</evidence>
<comment type="function">
    <text evidence="8">Membrane-associated protein that warps the membrane surface to access and bind aromatic isoprenes with high specificity, including ubiquinone (CoQ) isoprene intermediates and presents them directly to Coq7, therefore facilitating the Coq7-mediated hydroxylase step. Participates in the biosynthesis of coenzyme Q, also named ubiquinone, an essential lipid-soluble electron transporter for aerobic cellular respiration.</text>
</comment>
<dbReference type="GO" id="GO:0008289">
    <property type="term" value="F:lipid binding"/>
    <property type="evidence" value="ECO:0007669"/>
    <property type="project" value="UniProtKB-UniRule"/>
</dbReference>